<name>A0ACA9NZT0_9GLOM</name>
<comment type="caution">
    <text evidence="1">The sequence shown here is derived from an EMBL/GenBank/DDBJ whole genome shotgun (WGS) entry which is preliminary data.</text>
</comment>
<protein>
    <submittedName>
        <fullName evidence="1">1024_t:CDS:1</fullName>
    </submittedName>
</protein>
<dbReference type="EMBL" id="CAJVPW010019241">
    <property type="protein sequence ID" value="CAG8685757.1"/>
    <property type="molecule type" value="Genomic_DNA"/>
</dbReference>
<proteinExistence type="predicted"/>
<evidence type="ECO:0000313" key="2">
    <source>
        <dbReference type="Proteomes" id="UP000789366"/>
    </source>
</evidence>
<accession>A0ACA9NZT0</accession>
<feature type="non-terminal residue" evidence="1">
    <location>
        <position position="1"/>
    </location>
</feature>
<keyword evidence="2" id="KW-1185">Reference proteome</keyword>
<reference evidence="1" key="1">
    <citation type="submission" date="2021-06" db="EMBL/GenBank/DDBJ databases">
        <authorList>
            <person name="Kallberg Y."/>
            <person name="Tangrot J."/>
            <person name="Rosling A."/>
        </authorList>
    </citation>
    <scope>NUCLEOTIDE SEQUENCE</scope>
    <source>
        <strain evidence="1">28 12/20/2015</strain>
    </source>
</reference>
<feature type="non-terminal residue" evidence="1">
    <location>
        <position position="181"/>
    </location>
</feature>
<evidence type="ECO:0000313" key="1">
    <source>
        <dbReference type="EMBL" id="CAG8685757.1"/>
    </source>
</evidence>
<dbReference type="Proteomes" id="UP000789366">
    <property type="component" value="Unassembled WGS sequence"/>
</dbReference>
<gene>
    <name evidence="1" type="ORF">SPELUC_LOCUS10411</name>
</gene>
<sequence>IHPKENIKNTLSTIEQILSFNFLNYLTTSELLPNLTVKKQQQFKKQATHYIVENNQLYKKPKGSLQKLLHVVQKSELLTVLHELDSDILAKHFDINKTYNSITPLDLALSSTSNAEKPPYEQQLQVHIDLITNKLQQVQLKAQQNIETAQQKQKERHDKHVKKTFFHIGNKVLLYQSAQAK</sequence>
<organism evidence="1 2">
    <name type="scientific">Cetraspora pellucida</name>
    <dbReference type="NCBI Taxonomy" id="1433469"/>
    <lineage>
        <taxon>Eukaryota</taxon>
        <taxon>Fungi</taxon>
        <taxon>Fungi incertae sedis</taxon>
        <taxon>Mucoromycota</taxon>
        <taxon>Glomeromycotina</taxon>
        <taxon>Glomeromycetes</taxon>
        <taxon>Diversisporales</taxon>
        <taxon>Gigasporaceae</taxon>
        <taxon>Cetraspora</taxon>
    </lineage>
</organism>